<feature type="transmembrane region" description="Helical" evidence="6">
    <location>
        <begin position="63"/>
        <end position="81"/>
    </location>
</feature>
<keyword evidence="3 6" id="KW-0812">Transmembrane</keyword>
<dbReference type="InterPro" id="IPR000620">
    <property type="entry name" value="EamA_dom"/>
</dbReference>
<gene>
    <name evidence="8" type="ORF">GCM10022405_44800</name>
</gene>
<feature type="domain" description="EamA" evidence="7">
    <location>
        <begin position="3"/>
        <end position="104"/>
    </location>
</feature>
<feature type="transmembrane region" description="Helical" evidence="6">
    <location>
        <begin position="211"/>
        <end position="232"/>
    </location>
</feature>
<comment type="caution">
    <text evidence="8">The sequence shown here is derived from an EMBL/GenBank/DDBJ whole genome shotgun (WGS) entry which is preliminary data.</text>
</comment>
<evidence type="ECO:0000256" key="2">
    <source>
        <dbReference type="ARBA" id="ARBA00022475"/>
    </source>
</evidence>
<reference evidence="9" key="1">
    <citation type="journal article" date="2019" name="Int. J. Syst. Evol. Microbiol.">
        <title>The Global Catalogue of Microorganisms (GCM) 10K type strain sequencing project: providing services to taxonomists for standard genome sequencing and annotation.</title>
        <authorList>
            <consortium name="The Broad Institute Genomics Platform"/>
            <consortium name="The Broad Institute Genome Sequencing Center for Infectious Disease"/>
            <person name="Wu L."/>
            <person name="Ma J."/>
        </authorList>
    </citation>
    <scope>NUCLEOTIDE SEQUENCE [LARGE SCALE GENOMIC DNA]</scope>
    <source>
        <strain evidence="9">JCM 17201</strain>
    </source>
</reference>
<proteinExistence type="predicted"/>
<organism evidence="8 9">
    <name type="scientific">Gibbsiella dentisursi</name>
    <dbReference type="NCBI Taxonomy" id="796890"/>
    <lineage>
        <taxon>Bacteria</taxon>
        <taxon>Pseudomonadati</taxon>
        <taxon>Pseudomonadota</taxon>
        <taxon>Gammaproteobacteria</taxon>
        <taxon>Enterobacterales</taxon>
        <taxon>Yersiniaceae</taxon>
        <taxon>Gibbsiella</taxon>
    </lineage>
</organism>
<evidence type="ECO:0000256" key="3">
    <source>
        <dbReference type="ARBA" id="ARBA00022692"/>
    </source>
</evidence>
<evidence type="ECO:0000256" key="6">
    <source>
        <dbReference type="SAM" id="Phobius"/>
    </source>
</evidence>
<evidence type="ECO:0000313" key="8">
    <source>
        <dbReference type="EMBL" id="GAA3914755.1"/>
    </source>
</evidence>
<evidence type="ECO:0000259" key="7">
    <source>
        <dbReference type="Pfam" id="PF00892"/>
    </source>
</evidence>
<evidence type="ECO:0000313" key="9">
    <source>
        <dbReference type="Proteomes" id="UP001499994"/>
    </source>
</evidence>
<keyword evidence="9" id="KW-1185">Reference proteome</keyword>
<dbReference type="InterPro" id="IPR037185">
    <property type="entry name" value="EmrE-like"/>
</dbReference>
<evidence type="ECO:0000256" key="5">
    <source>
        <dbReference type="ARBA" id="ARBA00023136"/>
    </source>
</evidence>
<feature type="transmembrane region" description="Helical" evidence="6">
    <location>
        <begin position="116"/>
        <end position="136"/>
    </location>
</feature>
<comment type="subcellular location">
    <subcellularLocation>
        <location evidence="1">Cell membrane</location>
        <topology evidence="1">Multi-pass membrane protein</topology>
    </subcellularLocation>
</comment>
<feature type="transmembrane region" description="Helical" evidence="6">
    <location>
        <begin position="238"/>
        <end position="257"/>
    </location>
</feature>
<feature type="transmembrane region" description="Helical" evidence="6">
    <location>
        <begin position="148"/>
        <end position="172"/>
    </location>
</feature>
<dbReference type="EMBL" id="BAABDG010000011">
    <property type="protein sequence ID" value="GAA3914755.1"/>
    <property type="molecule type" value="Genomic_DNA"/>
</dbReference>
<dbReference type="Gene3D" id="1.10.3730.20">
    <property type="match status" value="1"/>
</dbReference>
<keyword evidence="5 6" id="KW-0472">Membrane</keyword>
<sequence length="272" mass="29007">MNTAFFRVLFGFAGLLAIVFFIKVKVNFSGKFGVSLLLGVINSGVPFLMYCLAAKLLPAGYSAILNATTPLMGVVLGSLFFHEALTVKKMSGVVLGLAGIALITATGAMVSLHAALLGSLACLVATGCYAVAGFLTRRWIAERGGLEATLVATGSQLGALLFLLPFFVYSIFTVPPINWQRPDVWLCVLAVGVICTAFAYVLYFRLIADIGALRALTVTFLIPPFGILWGYFFLDERLSAGFIAGVAAIGIAIWLVVGEQNPAKNQSVRLRK</sequence>
<dbReference type="PANTHER" id="PTHR32322:SF9">
    <property type="entry name" value="AMINO-ACID METABOLITE EFFLUX PUMP-RELATED"/>
    <property type="match status" value="1"/>
</dbReference>
<name>A0ABP7M4Y4_9GAMM</name>
<feature type="transmembrane region" description="Helical" evidence="6">
    <location>
        <begin position="184"/>
        <end position="204"/>
    </location>
</feature>
<accession>A0ABP7M4Y4</accession>
<feature type="transmembrane region" description="Helical" evidence="6">
    <location>
        <begin position="6"/>
        <end position="24"/>
    </location>
</feature>
<dbReference type="Proteomes" id="UP001499994">
    <property type="component" value="Unassembled WGS sequence"/>
</dbReference>
<keyword evidence="2" id="KW-1003">Cell membrane</keyword>
<keyword evidence="4 6" id="KW-1133">Transmembrane helix</keyword>
<dbReference type="InterPro" id="IPR050638">
    <property type="entry name" value="AA-Vitamin_Transporters"/>
</dbReference>
<evidence type="ECO:0000256" key="1">
    <source>
        <dbReference type="ARBA" id="ARBA00004651"/>
    </source>
</evidence>
<dbReference type="SUPFAM" id="SSF103481">
    <property type="entry name" value="Multidrug resistance efflux transporter EmrE"/>
    <property type="match status" value="2"/>
</dbReference>
<protein>
    <submittedName>
        <fullName evidence="8">EamA family transporter</fullName>
    </submittedName>
</protein>
<feature type="domain" description="EamA" evidence="7">
    <location>
        <begin position="117"/>
        <end position="257"/>
    </location>
</feature>
<evidence type="ECO:0000256" key="4">
    <source>
        <dbReference type="ARBA" id="ARBA00022989"/>
    </source>
</evidence>
<feature type="transmembrane region" description="Helical" evidence="6">
    <location>
        <begin position="93"/>
        <end position="110"/>
    </location>
</feature>
<dbReference type="PANTHER" id="PTHR32322">
    <property type="entry name" value="INNER MEMBRANE TRANSPORTER"/>
    <property type="match status" value="1"/>
</dbReference>
<dbReference type="Pfam" id="PF00892">
    <property type="entry name" value="EamA"/>
    <property type="match status" value="2"/>
</dbReference>
<feature type="transmembrane region" description="Helical" evidence="6">
    <location>
        <begin position="36"/>
        <end position="57"/>
    </location>
</feature>